<dbReference type="GO" id="GO:0003700">
    <property type="term" value="F:DNA-binding transcription factor activity"/>
    <property type="evidence" value="ECO:0007669"/>
    <property type="project" value="TreeGrafter"/>
</dbReference>
<evidence type="ECO:0000259" key="13">
    <source>
        <dbReference type="PROSITE" id="PS50157"/>
    </source>
</evidence>
<evidence type="ECO:0000256" key="1">
    <source>
        <dbReference type="ARBA" id="ARBA00004123"/>
    </source>
</evidence>
<keyword evidence="7" id="KW-0805">Transcription regulation</keyword>
<dbReference type="FunFam" id="3.30.160.60:FF:002737">
    <property type="entry name" value="AGAP008430-PA"/>
    <property type="match status" value="1"/>
</dbReference>
<dbReference type="OMA" id="KAFCHAQ"/>
<evidence type="ECO:0000256" key="11">
    <source>
        <dbReference type="PROSITE-ProRule" id="PRU00042"/>
    </source>
</evidence>
<comment type="subcellular location">
    <subcellularLocation>
        <location evidence="1">Nucleus</location>
    </subcellularLocation>
</comment>
<feature type="compositionally biased region" description="Polar residues" evidence="12">
    <location>
        <begin position="185"/>
        <end position="197"/>
    </location>
</feature>
<dbReference type="GO" id="GO:0000978">
    <property type="term" value="F:RNA polymerase II cis-regulatory region sequence-specific DNA binding"/>
    <property type="evidence" value="ECO:0007669"/>
    <property type="project" value="TreeGrafter"/>
</dbReference>
<evidence type="ECO:0000256" key="10">
    <source>
        <dbReference type="ARBA" id="ARBA00023242"/>
    </source>
</evidence>
<dbReference type="STRING" id="8030.ENSSSAP00000004417"/>
<dbReference type="AlphaFoldDB" id="A0A1S3SLG5"/>
<dbReference type="Pfam" id="PF13912">
    <property type="entry name" value="zf-C2H2_6"/>
    <property type="match status" value="1"/>
</dbReference>
<evidence type="ECO:0000256" key="5">
    <source>
        <dbReference type="ARBA" id="ARBA00022771"/>
    </source>
</evidence>
<keyword evidence="3" id="KW-0479">Metal-binding</keyword>
<evidence type="ECO:0000256" key="8">
    <source>
        <dbReference type="ARBA" id="ARBA00023125"/>
    </source>
</evidence>
<evidence type="ECO:0000313" key="14">
    <source>
        <dbReference type="Proteomes" id="UP001652741"/>
    </source>
</evidence>
<dbReference type="Pfam" id="PF00096">
    <property type="entry name" value="zf-C2H2"/>
    <property type="match status" value="4"/>
</dbReference>
<dbReference type="FunFam" id="3.30.160.60:FF:000100">
    <property type="entry name" value="Zinc finger 45-like"/>
    <property type="match status" value="1"/>
</dbReference>
<dbReference type="InterPro" id="IPR036236">
    <property type="entry name" value="Znf_C2H2_sf"/>
</dbReference>
<evidence type="ECO:0000256" key="6">
    <source>
        <dbReference type="ARBA" id="ARBA00022833"/>
    </source>
</evidence>
<evidence type="ECO:0000256" key="12">
    <source>
        <dbReference type="SAM" id="MobiDB-lite"/>
    </source>
</evidence>
<dbReference type="Gene3D" id="3.30.160.60">
    <property type="entry name" value="Classic Zinc Finger"/>
    <property type="match status" value="6"/>
</dbReference>
<dbReference type="FunFam" id="3.30.160.60:FF:000328">
    <property type="entry name" value="Zinc finger protein 1079"/>
    <property type="match status" value="1"/>
</dbReference>
<dbReference type="PANTHER" id="PTHR24390">
    <property type="entry name" value="ZINC FINGER PROTEIN"/>
    <property type="match status" value="1"/>
</dbReference>
<dbReference type="PaxDb" id="8030-ENSSSAP00000004417"/>
<keyword evidence="4" id="KW-0677">Repeat</keyword>
<feature type="region of interest" description="Disordered" evidence="12">
    <location>
        <begin position="185"/>
        <end position="208"/>
    </location>
</feature>
<feature type="domain" description="C2H2-type" evidence="13">
    <location>
        <begin position="334"/>
        <end position="357"/>
    </location>
</feature>
<sequence length="438" mass="48995">MSTNGSFQAQLSSIMETLTTSAVAEITKLVDYSSALLFSEISRQQGENDTLRKALHCMQIELGTESPKRGTSSVDISLEVQLCDEIQNNKAVGDQWFPGKQLVLRERHYGVDAAIEMGETSAPQRRTVKEECPDVKQIILQPDHKGEDRPEEVVEASHPEEAEHIIISGEGNGGLSLEDDFQAMDESQSEAYHSSTAEPEEEDTSQGFSEELEMWVKSEPGSESDTVGFTPSVAENKMVDHLTGREMHACSYCNKRFNYRSQVIIHERVHTRERPFVCKQCGKGFSQINNLKKHQLCHRGGEGNHECGECGKAFCHAQSRKNHMVAAHGFGTRLDCEACGKTFHNKKALIAHSTSHSRAFGCEICGKAFSTKQTLKTHQFTHTGERPFICNYCGKSFAYLCNLKTHKRVHTGEKPFGCERCGKCFTQKHCLEKHLCKD</sequence>
<dbReference type="GeneID" id="106610378"/>
<dbReference type="OrthoDB" id="6077919at2759"/>
<evidence type="ECO:0000313" key="15">
    <source>
        <dbReference type="RefSeq" id="XP_014065183.1"/>
    </source>
</evidence>
<name>A0A1S3SLG5_SALSA</name>
<dbReference type="Proteomes" id="UP001652741">
    <property type="component" value="Chromosome ssa08"/>
</dbReference>
<dbReference type="GO" id="GO:0005634">
    <property type="term" value="C:nucleus"/>
    <property type="evidence" value="ECO:0007669"/>
    <property type="project" value="UniProtKB-SubCell"/>
</dbReference>
<keyword evidence="14" id="KW-1185">Reference proteome</keyword>
<feature type="domain" description="C2H2-type" evidence="13">
    <location>
        <begin position="388"/>
        <end position="415"/>
    </location>
</feature>
<feature type="domain" description="C2H2-type" evidence="13">
    <location>
        <begin position="276"/>
        <end position="303"/>
    </location>
</feature>
<keyword evidence="6" id="KW-0862">Zinc</keyword>
<dbReference type="GO" id="GO:0008270">
    <property type="term" value="F:zinc ion binding"/>
    <property type="evidence" value="ECO:0007669"/>
    <property type="project" value="UniProtKB-KW"/>
</dbReference>
<dbReference type="RefSeq" id="XP_014065183.1">
    <property type="nucleotide sequence ID" value="XM_014209708.2"/>
</dbReference>
<dbReference type="SMART" id="SM00355">
    <property type="entry name" value="ZnF_C2H2"/>
    <property type="match status" value="6"/>
</dbReference>
<keyword evidence="10" id="KW-0539">Nucleus</keyword>
<keyword evidence="9" id="KW-0804">Transcription</keyword>
<evidence type="ECO:0000256" key="2">
    <source>
        <dbReference type="ARBA" id="ARBA00006991"/>
    </source>
</evidence>
<dbReference type="GO" id="GO:0006357">
    <property type="term" value="P:regulation of transcription by RNA polymerase II"/>
    <property type="evidence" value="ECO:0007669"/>
    <property type="project" value="TreeGrafter"/>
</dbReference>
<dbReference type="Bgee" id="ENSSSAG00000002183">
    <property type="expression patterns" value="Expressed in hindgut and 22 other cell types or tissues"/>
</dbReference>
<proteinExistence type="inferred from homology"/>
<feature type="domain" description="C2H2-type" evidence="13">
    <location>
        <begin position="360"/>
        <end position="387"/>
    </location>
</feature>
<evidence type="ECO:0000256" key="9">
    <source>
        <dbReference type="ARBA" id="ARBA00023163"/>
    </source>
</evidence>
<keyword evidence="5 11" id="KW-0863">Zinc-finger</keyword>
<dbReference type="PANTHER" id="PTHR24390:SF159">
    <property type="entry name" value="GROWTH FACTOR INDEPENDENT 1 TRANSCRIPTIONAL REPRESSOR"/>
    <property type="match status" value="1"/>
</dbReference>
<evidence type="ECO:0000256" key="7">
    <source>
        <dbReference type="ARBA" id="ARBA00023015"/>
    </source>
</evidence>
<accession>A0A1S3SLG5</accession>
<reference evidence="15" key="1">
    <citation type="submission" date="2025-08" db="UniProtKB">
        <authorList>
            <consortium name="RefSeq"/>
        </authorList>
    </citation>
    <scope>IDENTIFICATION</scope>
</reference>
<dbReference type="PROSITE" id="PS50157">
    <property type="entry name" value="ZINC_FINGER_C2H2_2"/>
    <property type="match status" value="7"/>
</dbReference>
<dbReference type="SUPFAM" id="SSF57667">
    <property type="entry name" value="beta-beta-alpha zinc fingers"/>
    <property type="match status" value="4"/>
</dbReference>
<dbReference type="KEGG" id="sasa:106610378"/>
<feature type="domain" description="C2H2-type" evidence="13">
    <location>
        <begin position="248"/>
        <end position="275"/>
    </location>
</feature>
<evidence type="ECO:0000256" key="4">
    <source>
        <dbReference type="ARBA" id="ARBA00022737"/>
    </source>
</evidence>
<feature type="domain" description="C2H2-type" evidence="13">
    <location>
        <begin position="305"/>
        <end position="328"/>
    </location>
</feature>
<protein>
    <submittedName>
        <fullName evidence="15">Zinc finger protein OZF</fullName>
    </submittedName>
</protein>
<gene>
    <name evidence="15" type="primary">LOC106610378</name>
</gene>
<organism evidence="14 15">
    <name type="scientific">Salmo salar</name>
    <name type="common">Atlantic salmon</name>
    <dbReference type="NCBI Taxonomy" id="8030"/>
    <lineage>
        <taxon>Eukaryota</taxon>
        <taxon>Metazoa</taxon>
        <taxon>Chordata</taxon>
        <taxon>Craniata</taxon>
        <taxon>Vertebrata</taxon>
        <taxon>Euteleostomi</taxon>
        <taxon>Actinopterygii</taxon>
        <taxon>Neopterygii</taxon>
        <taxon>Teleostei</taxon>
        <taxon>Protacanthopterygii</taxon>
        <taxon>Salmoniformes</taxon>
        <taxon>Salmonidae</taxon>
        <taxon>Salmoninae</taxon>
        <taxon>Salmo</taxon>
    </lineage>
</organism>
<dbReference type="PROSITE" id="PS00028">
    <property type="entry name" value="ZINC_FINGER_C2H2_1"/>
    <property type="match status" value="6"/>
</dbReference>
<dbReference type="FunFam" id="3.30.160.60:FF:000425">
    <property type="entry name" value="PLAG1 like zinc finger 1"/>
    <property type="match status" value="1"/>
</dbReference>
<evidence type="ECO:0000256" key="3">
    <source>
        <dbReference type="ARBA" id="ARBA00022723"/>
    </source>
</evidence>
<comment type="similarity">
    <text evidence="2">Belongs to the krueppel C2H2-type zinc-finger protein family.</text>
</comment>
<keyword evidence="8" id="KW-0238">DNA-binding</keyword>
<feature type="domain" description="C2H2-type" evidence="13">
    <location>
        <begin position="416"/>
        <end position="438"/>
    </location>
</feature>
<dbReference type="InterPro" id="IPR013087">
    <property type="entry name" value="Znf_C2H2_type"/>
</dbReference>